<evidence type="ECO:0000256" key="1">
    <source>
        <dbReference type="SAM" id="MobiDB-lite"/>
    </source>
</evidence>
<comment type="caution">
    <text evidence="3">The sequence shown here is derived from an EMBL/GenBank/DDBJ whole genome shotgun (WGS) entry which is preliminary data.</text>
</comment>
<evidence type="ECO:0008006" key="5">
    <source>
        <dbReference type="Google" id="ProtNLM"/>
    </source>
</evidence>
<feature type="region of interest" description="Disordered" evidence="1">
    <location>
        <begin position="56"/>
        <end position="81"/>
    </location>
</feature>
<proteinExistence type="predicted"/>
<sequence>MSKQAFVFWGFIALAIVGTAVSIIRGDYGMLSVLLIPLIVFGIVLLLYKFPPRRGTKTPKIKPSAKTMAKAAGGRKPTAAKKRKEYPFYVIEGQKGKNNDDVPKYH</sequence>
<reference evidence="3 4" key="1">
    <citation type="submission" date="2024-09" db="EMBL/GenBank/DDBJ databases">
        <title>Paenibacillus zeirhizospherea sp. nov., isolated from surface of the maize (Zea mays) roots in a horticulture field, Hungary.</title>
        <authorList>
            <person name="Marton D."/>
            <person name="Farkas M."/>
            <person name="Bedics A."/>
            <person name="Toth E."/>
            <person name="Tancsics A."/>
            <person name="Boka K."/>
            <person name="Maroti G."/>
            <person name="Kriszt B."/>
            <person name="Cserhati M."/>
        </authorList>
    </citation>
    <scope>NUCLEOTIDE SEQUENCE [LARGE SCALE GENOMIC DNA]</scope>
    <source>
        <strain evidence="3 4">KCTC 33519</strain>
    </source>
</reference>
<protein>
    <recommendedName>
        <fullName evidence="5">DUF2207 domain-containing protein</fullName>
    </recommendedName>
</protein>
<keyword evidence="2" id="KW-0812">Transmembrane</keyword>
<evidence type="ECO:0000313" key="4">
    <source>
        <dbReference type="Proteomes" id="UP001580346"/>
    </source>
</evidence>
<dbReference type="Proteomes" id="UP001580346">
    <property type="component" value="Unassembled WGS sequence"/>
</dbReference>
<evidence type="ECO:0000313" key="3">
    <source>
        <dbReference type="EMBL" id="MFB5268389.1"/>
    </source>
</evidence>
<dbReference type="EMBL" id="JBHHMI010000015">
    <property type="protein sequence ID" value="MFB5268389.1"/>
    <property type="molecule type" value="Genomic_DNA"/>
</dbReference>
<keyword evidence="2" id="KW-1133">Transmembrane helix</keyword>
<evidence type="ECO:0000256" key="2">
    <source>
        <dbReference type="SAM" id="Phobius"/>
    </source>
</evidence>
<name>A0ABV5AYC8_9BACL</name>
<accession>A0ABV5AYC8</accession>
<dbReference type="RefSeq" id="WP_375356586.1">
    <property type="nucleotide sequence ID" value="NZ_JBHHMI010000015.1"/>
</dbReference>
<organism evidence="3 4">
    <name type="scientific">Paenibacillus enshidis</name>
    <dbReference type="NCBI Taxonomy" id="1458439"/>
    <lineage>
        <taxon>Bacteria</taxon>
        <taxon>Bacillati</taxon>
        <taxon>Bacillota</taxon>
        <taxon>Bacilli</taxon>
        <taxon>Bacillales</taxon>
        <taxon>Paenibacillaceae</taxon>
        <taxon>Paenibacillus</taxon>
    </lineage>
</organism>
<keyword evidence="2" id="KW-0472">Membrane</keyword>
<gene>
    <name evidence="3" type="ORF">ACE41H_16625</name>
</gene>
<feature type="transmembrane region" description="Helical" evidence="2">
    <location>
        <begin position="30"/>
        <end position="48"/>
    </location>
</feature>
<keyword evidence="4" id="KW-1185">Reference proteome</keyword>